<protein>
    <recommendedName>
        <fullName evidence="1">D-glycero-beta-D-manno-heptose 1-phosphate adenylyltransferase</fullName>
        <ecNumber evidence="1">2.7.7.70</ecNumber>
    </recommendedName>
</protein>
<dbReference type="RefSeq" id="WP_168057524.1">
    <property type="nucleotide sequence ID" value="NZ_VTOW01000001.1"/>
</dbReference>
<accession>A0A7X6I910</accession>
<dbReference type="NCBIfam" id="TIGR00125">
    <property type="entry name" value="cyt_tran_rel"/>
    <property type="match status" value="1"/>
</dbReference>
<name>A0A7X6I910_9BACT</name>
<dbReference type="Pfam" id="PF01467">
    <property type="entry name" value="CTP_transf_like"/>
    <property type="match status" value="1"/>
</dbReference>
<gene>
    <name evidence="9" type="primary">rfaE2</name>
    <name evidence="9" type="ORF">MNODULE_00365</name>
</gene>
<dbReference type="GO" id="GO:0005975">
    <property type="term" value="P:carbohydrate metabolic process"/>
    <property type="evidence" value="ECO:0007669"/>
    <property type="project" value="InterPro"/>
</dbReference>
<feature type="domain" description="Cytidyltransferase-like" evidence="8">
    <location>
        <begin position="41"/>
        <end position="141"/>
    </location>
</feature>
<keyword evidence="3 9" id="KW-0548">Nucleotidyltransferase</keyword>
<dbReference type="EC" id="2.7.7.70" evidence="1"/>
<evidence type="ECO:0000256" key="5">
    <source>
        <dbReference type="ARBA" id="ARBA00022840"/>
    </source>
</evidence>
<keyword evidence="2 9" id="KW-0808">Transferase</keyword>
<dbReference type="SUPFAM" id="SSF52374">
    <property type="entry name" value="Nucleotidylyl transferase"/>
    <property type="match status" value="1"/>
</dbReference>
<evidence type="ECO:0000256" key="1">
    <source>
        <dbReference type="ARBA" id="ARBA00012519"/>
    </source>
</evidence>
<sequence>MTAAKHRGSDRMKSNGNKRLTLSALQRKVRALQRQGKKVVFTNGCFDLLHVGHVRYLAAARALGDCLVVAVNSDASVRRLKGSARPIVPHRERMEVLAALGCVDYVVLFNANTPHQVIDTLVPDILVKGGDWALEEIVGKETVERHGGRVVRVKIVPGASTTGMIERILKQSRRG</sequence>
<dbReference type="GO" id="GO:0005524">
    <property type="term" value="F:ATP binding"/>
    <property type="evidence" value="ECO:0007669"/>
    <property type="project" value="UniProtKB-KW"/>
</dbReference>
<evidence type="ECO:0000259" key="8">
    <source>
        <dbReference type="Pfam" id="PF01467"/>
    </source>
</evidence>
<evidence type="ECO:0000256" key="4">
    <source>
        <dbReference type="ARBA" id="ARBA00022741"/>
    </source>
</evidence>
<dbReference type="GO" id="GO:0016779">
    <property type="term" value="F:nucleotidyltransferase activity"/>
    <property type="evidence" value="ECO:0007669"/>
    <property type="project" value="UniProtKB-KW"/>
</dbReference>
<reference evidence="9 10" key="1">
    <citation type="journal article" date="2020" name="Nature">
        <title>Bacterial chemolithoautotrophy via manganese oxidation.</title>
        <authorList>
            <person name="Yu H."/>
            <person name="Leadbetter J.R."/>
        </authorList>
    </citation>
    <scope>NUCLEOTIDE SEQUENCE [LARGE SCALE GENOMIC DNA]</scope>
    <source>
        <strain evidence="9 10">Mn-1</strain>
    </source>
</reference>
<comment type="caution">
    <text evidence="9">The sequence shown here is derived from an EMBL/GenBank/DDBJ whole genome shotgun (WGS) entry which is preliminary data.</text>
</comment>
<evidence type="ECO:0000256" key="6">
    <source>
        <dbReference type="ARBA" id="ARBA00023277"/>
    </source>
</evidence>
<dbReference type="PANTHER" id="PTHR43793:SF2">
    <property type="entry name" value="BIFUNCTIONAL PROTEIN HLDE"/>
    <property type="match status" value="1"/>
</dbReference>
<organism evidence="9 10">
    <name type="scientific">Candidatus Manganitrophus noduliformans</name>
    <dbReference type="NCBI Taxonomy" id="2606439"/>
    <lineage>
        <taxon>Bacteria</taxon>
        <taxon>Pseudomonadati</taxon>
        <taxon>Nitrospirota</taxon>
        <taxon>Nitrospiria</taxon>
        <taxon>Candidatus Troglogloeales</taxon>
        <taxon>Candidatus Manganitrophaceae</taxon>
        <taxon>Candidatus Manganitrophus</taxon>
    </lineage>
</organism>
<keyword evidence="10" id="KW-1185">Reference proteome</keyword>
<evidence type="ECO:0000256" key="7">
    <source>
        <dbReference type="ARBA" id="ARBA00047428"/>
    </source>
</evidence>
<dbReference type="EMBL" id="VTOW01000001">
    <property type="protein sequence ID" value="NKE69206.1"/>
    <property type="molecule type" value="Genomic_DNA"/>
</dbReference>
<dbReference type="InterPro" id="IPR004821">
    <property type="entry name" value="Cyt_trans-like"/>
</dbReference>
<dbReference type="GO" id="GO:0016773">
    <property type="term" value="F:phosphotransferase activity, alcohol group as acceptor"/>
    <property type="evidence" value="ECO:0007669"/>
    <property type="project" value="InterPro"/>
</dbReference>
<dbReference type="Gene3D" id="3.40.50.620">
    <property type="entry name" value="HUPs"/>
    <property type="match status" value="1"/>
</dbReference>
<evidence type="ECO:0000313" key="10">
    <source>
        <dbReference type="Proteomes" id="UP000534783"/>
    </source>
</evidence>
<evidence type="ECO:0000256" key="2">
    <source>
        <dbReference type="ARBA" id="ARBA00022679"/>
    </source>
</evidence>
<dbReference type="Proteomes" id="UP000534783">
    <property type="component" value="Unassembled WGS sequence"/>
</dbReference>
<dbReference type="AlphaFoldDB" id="A0A7X6I910"/>
<dbReference type="PANTHER" id="PTHR43793">
    <property type="entry name" value="FAD SYNTHASE"/>
    <property type="match status" value="1"/>
</dbReference>
<dbReference type="InterPro" id="IPR011914">
    <property type="entry name" value="RfaE_dom_II"/>
</dbReference>
<dbReference type="InterPro" id="IPR050385">
    <property type="entry name" value="Archaeal_FAD_synthase"/>
</dbReference>
<dbReference type="InterPro" id="IPR014729">
    <property type="entry name" value="Rossmann-like_a/b/a_fold"/>
</dbReference>
<keyword evidence="4" id="KW-0547">Nucleotide-binding</keyword>
<proteinExistence type="predicted"/>
<comment type="catalytic activity">
    <reaction evidence="7">
        <text>D-glycero-beta-D-manno-heptose 1-phosphate + ATP + H(+) = ADP-D-glycero-beta-D-manno-heptose + diphosphate</text>
        <dbReference type="Rhea" id="RHEA:27465"/>
        <dbReference type="ChEBI" id="CHEBI:15378"/>
        <dbReference type="ChEBI" id="CHEBI:30616"/>
        <dbReference type="ChEBI" id="CHEBI:33019"/>
        <dbReference type="ChEBI" id="CHEBI:59967"/>
        <dbReference type="ChEBI" id="CHEBI:61593"/>
        <dbReference type="EC" id="2.7.7.70"/>
    </reaction>
</comment>
<evidence type="ECO:0000256" key="3">
    <source>
        <dbReference type="ARBA" id="ARBA00022695"/>
    </source>
</evidence>
<dbReference type="NCBIfam" id="TIGR02199">
    <property type="entry name" value="rfaE_dom_II"/>
    <property type="match status" value="1"/>
</dbReference>
<keyword evidence="5" id="KW-0067">ATP-binding</keyword>
<evidence type="ECO:0000313" key="9">
    <source>
        <dbReference type="EMBL" id="NKE69206.1"/>
    </source>
</evidence>
<keyword evidence="6" id="KW-0119">Carbohydrate metabolism</keyword>